<feature type="domain" description="AB hydrolase-1" evidence="1">
    <location>
        <begin position="57"/>
        <end position="218"/>
    </location>
</feature>
<evidence type="ECO:0000259" key="1">
    <source>
        <dbReference type="Pfam" id="PF00561"/>
    </source>
</evidence>
<protein>
    <submittedName>
        <fullName evidence="2">Pimeloyl-ACP methyl ester carboxylesterase</fullName>
    </submittedName>
</protein>
<dbReference type="Proteomes" id="UP001229244">
    <property type="component" value="Unassembled WGS sequence"/>
</dbReference>
<dbReference type="Gene3D" id="3.40.50.1820">
    <property type="entry name" value="alpha/beta hydrolase"/>
    <property type="match status" value="1"/>
</dbReference>
<dbReference type="InterPro" id="IPR050228">
    <property type="entry name" value="Carboxylesterase_BioH"/>
</dbReference>
<dbReference type="Pfam" id="PF00561">
    <property type="entry name" value="Abhydrolase_1"/>
    <property type="match status" value="1"/>
</dbReference>
<dbReference type="InterPro" id="IPR029058">
    <property type="entry name" value="AB_hydrolase_fold"/>
</dbReference>
<proteinExistence type="predicted"/>
<comment type="caution">
    <text evidence="2">The sequence shown here is derived from an EMBL/GenBank/DDBJ whole genome shotgun (WGS) entry which is preliminary data.</text>
</comment>
<dbReference type="InterPro" id="IPR000073">
    <property type="entry name" value="AB_hydrolase_1"/>
</dbReference>
<organism evidence="2 3">
    <name type="scientific">Amorphus orientalis</name>
    <dbReference type="NCBI Taxonomy" id="649198"/>
    <lineage>
        <taxon>Bacteria</taxon>
        <taxon>Pseudomonadati</taxon>
        <taxon>Pseudomonadota</taxon>
        <taxon>Alphaproteobacteria</taxon>
        <taxon>Hyphomicrobiales</taxon>
        <taxon>Amorphaceae</taxon>
        <taxon>Amorphus</taxon>
    </lineage>
</organism>
<dbReference type="SUPFAM" id="SSF53474">
    <property type="entry name" value="alpha/beta-Hydrolases"/>
    <property type="match status" value="1"/>
</dbReference>
<evidence type="ECO:0000313" key="2">
    <source>
        <dbReference type="EMBL" id="MDQ0315566.1"/>
    </source>
</evidence>
<reference evidence="2" key="1">
    <citation type="submission" date="2023-07" db="EMBL/GenBank/DDBJ databases">
        <title>Genomic Encyclopedia of Type Strains, Phase IV (KMG-IV): sequencing the most valuable type-strain genomes for metagenomic binning, comparative biology and taxonomic classification.</title>
        <authorList>
            <person name="Goeker M."/>
        </authorList>
    </citation>
    <scope>NUCLEOTIDE SEQUENCE</scope>
    <source>
        <strain evidence="2">DSM 21202</strain>
    </source>
</reference>
<dbReference type="PANTHER" id="PTHR43194">
    <property type="entry name" value="HYDROLASE ALPHA/BETA FOLD FAMILY"/>
    <property type="match status" value="1"/>
</dbReference>
<dbReference type="EMBL" id="JAUSUL010000002">
    <property type="protein sequence ID" value="MDQ0315566.1"/>
    <property type="molecule type" value="Genomic_DNA"/>
</dbReference>
<accession>A0AAE4ARW8</accession>
<gene>
    <name evidence="2" type="ORF">J2S73_002023</name>
</gene>
<keyword evidence="3" id="KW-1185">Reference proteome</keyword>
<dbReference type="PANTHER" id="PTHR43194:SF2">
    <property type="entry name" value="PEROXISOMAL MEMBRANE PROTEIN LPX1"/>
    <property type="match status" value="1"/>
</dbReference>
<sequence>MMVPLVFIPGLACTELLFEPVVGEIGDRVTMQIVDHRGPDTMEAIVDQILANAPSYFALAGLSMGGYLAMELALRAPDRIERLALLNTKIRPDTPDERANREALIELAEAEGMEAVADRLMPRLLHPDRLADPDLVDRVRRMAVDTGADVFVAQERALLTREDISGRAGEIRMPTMVLVGDADQLTPPEMGQEIDAALPNSNLVTIEACGHLSSLERPTEVAQALATWLGLARI</sequence>
<evidence type="ECO:0000313" key="3">
    <source>
        <dbReference type="Proteomes" id="UP001229244"/>
    </source>
</evidence>
<dbReference type="RefSeq" id="WP_306885393.1">
    <property type="nucleotide sequence ID" value="NZ_JAUSUL010000002.1"/>
</dbReference>
<dbReference type="AlphaFoldDB" id="A0AAE4ARW8"/>
<dbReference type="PRINTS" id="PR00111">
    <property type="entry name" value="ABHYDROLASE"/>
</dbReference>
<name>A0AAE4ARW8_9HYPH</name>